<keyword evidence="4 8" id="KW-0812">Transmembrane</keyword>
<dbReference type="AlphaFoldDB" id="H3NQD3"/>
<dbReference type="OrthoDB" id="9805788at2"/>
<evidence type="ECO:0000256" key="8">
    <source>
        <dbReference type="SAM" id="Phobius"/>
    </source>
</evidence>
<evidence type="ECO:0000256" key="4">
    <source>
        <dbReference type="ARBA" id="ARBA00022692"/>
    </source>
</evidence>
<feature type="transmembrane region" description="Helical" evidence="8">
    <location>
        <begin position="133"/>
        <end position="154"/>
    </location>
</feature>
<dbReference type="EMBL" id="AGEI01000028">
    <property type="protein sequence ID" value="EHR32613.1"/>
    <property type="molecule type" value="Genomic_DNA"/>
</dbReference>
<dbReference type="eggNOG" id="COG1696">
    <property type="taxonomic scope" value="Bacteria"/>
</dbReference>
<feature type="transmembrane region" description="Helical" evidence="8">
    <location>
        <begin position="361"/>
        <end position="380"/>
    </location>
</feature>
<dbReference type="PANTHER" id="PTHR13285">
    <property type="entry name" value="ACYLTRANSFERASE"/>
    <property type="match status" value="1"/>
</dbReference>
<keyword evidence="5 8" id="KW-1133">Transmembrane helix</keyword>
<dbReference type="HOGENOM" id="CLU_025255_0_0_9"/>
<feature type="transmembrane region" description="Helical" evidence="8">
    <location>
        <begin position="93"/>
        <end position="113"/>
    </location>
</feature>
<dbReference type="GO" id="GO:0016746">
    <property type="term" value="F:acyltransferase activity"/>
    <property type="evidence" value="ECO:0007669"/>
    <property type="project" value="UniProtKB-KW"/>
</dbReference>
<feature type="transmembrane region" description="Helical" evidence="8">
    <location>
        <begin position="5"/>
        <end position="22"/>
    </location>
</feature>
<keyword evidence="3 7" id="KW-1003">Cell membrane</keyword>
<feature type="transmembrane region" description="Helical" evidence="8">
    <location>
        <begin position="460"/>
        <end position="477"/>
    </location>
</feature>
<comment type="similarity">
    <text evidence="2 7">Belongs to the membrane-bound acyltransferase family.</text>
</comment>
<feature type="transmembrane region" description="Helical" evidence="8">
    <location>
        <begin position="497"/>
        <end position="523"/>
    </location>
</feature>
<evidence type="ECO:0000313" key="9">
    <source>
        <dbReference type="EMBL" id="EHR32613.1"/>
    </source>
</evidence>
<evidence type="ECO:0000256" key="6">
    <source>
        <dbReference type="ARBA" id="ARBA00023136"/>
    </source>
</evidence>
<dbReference type="PATRIC" id="fig|883114.3.peg.1541"/>
<dbReference type="Pfam" id="PF03062">
    <property type="entry name" value="MBOAT"/>
    <property type="match status" value="1"/>
</dbReference>
<comment type="subcellular location">
    <subcellularLocation>
        <location evidence="1">Cell membrane</location>
        <topology evidence="1">Multi-pass membrane protein</topology>
    </subcellularLocation>
</comment>
<feature type="transmembrane region" description="Helical" evidence="8">
    <location>
        <begin position="336"/>
        <end position="355"/>
    </location>
</feature>
<accession>H3NQD3</accession>
<protein>
    <recommendedName>
        <fullName evidence="11">MBOAT family protein</fullName>
    </recommendedName>
</protein>
<gene>
    <name evidence="9" type="ORF">HMPREF9709_01544</name>
</gene>
<feature type="transmembrane region" description="Helical" evidence="8">
    <location>
        <begin position="28"/>
        <end position="61"/>
    </location>
</feature>
<name>H3NQD3_9FIRM</name>
<dbReference type="InterPro" id="IPR004299">
    <property type="entry name" value="MBOAT_fam"/>
</dbReference>
<keyword evidence="6 7" id="KW-0472">Membrane</keyword>
<evidence type="ECO:0000256" key="7">
    <source>
        <dbReference type="PIRNR" id="PIRNR016636"/>
    </source>
</evidence>
<dbReference type="InterPro" id="IPR028362">
    <property type="entry name" value="AlgI"/>
</dbReference>
<evidence type="ECO:0000313" key="10">
    <source>
        <dbReference type="Proteomes" id="UP000004191"/>
    </source>
</evidence>
<sequence>MGLTSLNFFIFIAVTFLLYFITKPSKQWIVLLLSSYFFYFFTETWFSVYLFITTLSTYFIAKKIYSIREHYQPDTGKLTRQDKNIIKSHQRKWLVLALVLNFGILGYLKYSVFIFRNINRFLSSINLNFDIPIFRMFLPLGISFYTFQAMGYLIDVYRNKAKPVENFFQFSLFLAYFPQIIQGPIHRFSDLFDQLIAGHIFDYKKFTFGLQLMLFGYFKKIVIADRAKIIVDTIFADTQKYQGLYLIIAVLFYTIQIYGDFSGGMDIITGISEAIGINLVKNFERPYFARSVSEFWKRWHITLGSWMRDYVFYPLSLSKPFSKLSKFSRKKLGPKFGKQIAPSLASMIVFILVGIWHGANWVYVAFGIYHGIIIMSSTILEPLYLKFYEKFNIDPDKFGWKFLQVNRTIAIVVFGRFFSRTAHVGLRECLRLMKNSLTVRNPWILCDGSLYKLGLDRPNFNLLIIAILILTVISLLQEHGVKIRESIAEQNIIFRWIVYYAAIMFVLIFGIYGDGIQVADFIYRGF</sequence>
<dbReference type="GO" id="GO:0042121">
    <property type="term" value="P:alginic acid biosynthetic process"/>
    <property type="evidence" value="ECO:0007669"/>
    <property type="project" value="InterPro"/>
</dbReference>
<evidence type="ECO:0008006" key="11">
    <source>
        <dbReference type="Google" id="ProtNLM"/>
    </source>
</evidence>
<dbReference type="InterPro" id="IPR051085">
    <property type="entry name" value="MB_O-acyltransferase"/>
</dbReference>
<reference evidence="9 10" key="1">
    <citation type="submission" date="2012-01" db="EMBL/GenBank/DDBJ databases">
        <title>The Genome Sequence of Helcococcus kunzii ATCC 51366.</title>
        <authorList>
            <consortium name="The Broad Institute Genome Sequencing Platform"/>
            <person name="Earl A."/>
            <person name="Ward D."/>
            <person name="Feldgarden M."/>
            <person name="Gevers D."/>
            <person name="Huys G."/>
            <person name="Young S.K."/>
            <person name="Zeng Q."/>
            <person name="Gargeya S."/>
            <person name="Fitzgerald M."/>
            <person name="Haas B."/>
            <person name="Abouelleil A."/>
            <person name="Alvarado L."/>
            <person name="Arachchi H.M."/>
            <person name="Berlin A."/>
            <person name="Chapman S.B."/>
            <person name="Gearin G."/>
            <person name="Goldberg J."/>
            <person name="Griggs A."/>
            <person name="Gujja S."/>
            <person name="Hansen M."/>
            <person name="Heiman D."/>
            <person name="Howarth C."/>
            <person name="Larimer J."/>
            <person name="Lui A."/>
            <person name="MacDonald P.J.P."/>
            <person name="McCowen C."/>
            <person name="Montmayeur A."/>
            <person name="Murphy C."/>
            <person name="Neiman D."/>
            <person name="Pearson M."/>
            <person name="Priest M."/>
            <person name="Roberts A."/>
            <person name="Saif S."/>
            <person name="Shea T."/>
            <person name="Sisk P."/>
            <person name="Stolte C."/>
            <person name="Sykes S."/>
            <person name="Wortman J."/>
            <person name="Nusbaum C."/>
            <person name="Birren B."/>
        </authorList>
    </citation>
    <scope>NUCLEOTIDE SEQUENCE [LARGE SCALE GENOMIC DNA]</scope>
    <source>
        <strain evidence="9 10">ATCC 51366</strain>
    </source>
</reference>
<dbReference type="STRING" id="883114.HMPREF9709_01544"/>
<dbReference type="Proteomes" id="UP000004191">
    <property type="component" value="Unassembled WGS sequence"/>
</dbReference>
<dbReference type="InterPro" id="IPR024194">
    <property type="entry name" value="Ac/AlaTfrase_AlgI/DltB"/>
</dbReference>
<keyword evidence="7" id="KW-0012">Acyltransferase</keyword>
<dbReference type="PANTHER" id="PTHR13285:SF18">
    <property type="entry name" value="PROTEIN-CYSTEINE N-PALMITOYLTRANSFERASE RASP"/>
    <property type="match status" value="1"/>
</dbReference>
<dbReference type="PIRSF" id="PIRSF016636">
    <property type="entry name" value="AlgI_DltB"/>
    <property type="match status" value="1"/>
</dbReference>
<organism evidence="9 10">
    <name type="scientific">Helcococcus kunzii ATCC 51366</name>
    <dbReference type="NCBI Taxonomy" id="883114"/>
    <lineage>
        <taxon>Bacteria</taxon>
        <taxon>Bacillati</taxon>
        <taxon>Bacillota</taxon>
        <taxon>Tissierellia</taxon>
        <taxon>Tissierellales</taxon>
        <taxon>Peptoniphilaceae</taxon>
        <taxon>Helcococcus</taxon>
    </lineage>
</organism>
<dbReference type="GO" id="GO:0005886">
    <property type="term" value="C:plasma membrane"/>
    <property type="evidence" value="ECO:0007669"/>
    <property type="project" value="UniProtKB-SubCell"/>
</dbReference>
<evidence type="ECO:0000256" key="1">
    <source>
        <dbReference type="ARBA" id="ARBA00004651"/>
    </source>
</evidence>
<evidence type="ECO:0000256" key="3">
    <source>
        <dbReference type="ARBA" id="ARBA00022475"/>
    </source>
</evidence>
<proteinExistence type="inferred from homology"/>
<evidence type="ECO:0000256" key="2">
    <source>
        <dbReference type="ARBA" id="ARBA00010323"/>
    </source>
</evidence>
<dbReference type="PIRSF" id="PIRSF500217">
    <property type="entry name" value="AlgI"/>
    <property type="match status" value="1"/>
</dbReference>
<evidence type="ECO:0000256" key="5">
    <source>
        <dbReference type="ARBA" id="ARBA00022989"/>
    </source>
</evidence>
<keyword evidence="10" id="KW-1185">Reference proteome</keyword>
<comment type="caution">
    <text evidence="9">The sequence shown here is derived from an EMBL/GenBank/DDBJ whole genome shotgun (WGS) entry which is preliminary data.</text>
</comment>
<keyword evidence="7" id="KW-0808">Transferase</keyword>